<gene>
    <name evidence="3" type="ORF">CJP73_15780</name>
</gene>
<dbReference type="AlphaFoldDB" id="A0A3A1YPT2"/>
<keyword evidence="1" id="KW-0472">Membrane</keyword>
<comment type="caution">
    <text evidence="3">The sequence shown here is derived from an EMBL/GenBank/DDBJ whole genome shotgun (WGS) entry which is preliminary data.</text>
</comment>
<feature type="domain" description="Copper resistance protein D" evidence="2">
    <location>
        <begin position="48"/>
        <end position="154"/>
    </location>
</feature>
<protein>
    <recommendedName>
        <fullName evidence="2">Copper resistance protein D domain-containing protein</fullName>
    </recommendedName>
</protein>
<dbReference type="Proteomes" id="UP000266206">
    <property type="component" value="Unassembled WGS sequence"/>
</dbReference>
<evidence type="ECO:0000256" key="1">
    <source>
        <dbReference type="SAM" id="Phobius"/>
    </source>
</evidence>
<evidence type="ECO:0000259" key="2">
    <source>
        <dbReference type="Pfam" id="PF05425"/>
    </source>
</evidence>
<feature type="transmembrane region" description="Helical" evidence="1">
    <location>
        <begin position="12"/>
        <end position="31"/>
    </location>
</feature>
<dbReference type="EMBL" id="NQYH01000024">
    <property type="protein sequence ID" value="RIY38970.1"/>
    <property type="molecule type" value="Genomic_DNA"/>
</dbReference>
<evidence type="ECO:0000313" key="3">
    <source>
        <dbReference type="EMBL" id="RIY38970.1"/>
    </source>
</evidence>
<organism evidence="3 4">
    <name type="scientific">Neopusillimonas maritima</name>
    <dbReference type="NCBI Taxonomy" id="2026239"/>
    <lineage>
        <taxon>Bacteria</taxon>
        <taxon>Pseudomonadati</taxon>
        <taxon>Pseudomonadota</taxon>
        <taxon>Betaproteobacteria</taxon>
        <taxon>Burkholderiales</taxon>
        <taxon>Alcaligenaceae</taxon>
        <taxon>Neopusillimonas</taxon>
    </lineage>
</organism>
<accession>A0A3A1YPT2</accession>
<proteinExistence type="predicted"/>
<keyword evidence="1" id="KW-0812">Transmembrane</keyword>
<reference evidence="3 4" key="1">
    <citation type="submission" date="2017-08" db="EMBL/GenBank/DDBJ databases">
        <title>Pusillimonas indicus sp. nov., a member of the family Alcaligenaceae isolated from surface seawater.</title>
        <authorList>
            <person name="Li J."/>
        </authorList>
    </citation>
    <scope>NUCLEOTIDE SEQUENCE [LARGE SCALE GENOMIC DNA]</scope>
    <source>
        <strain evidence="3 4">L52-1-41</strain>
    </source>
</reference>
<name>A0A3A1YPT2_9BURK</name>
<evidence type="ECO:0000313" key="4">
    <source>
        <dbReference type="Proteomes" id="UP000266206"/>
    </source>
</evidence>
<feature type="transmembrane region" description="Helical" evidence="1">
    <location>
        <begin position="52"/>
        <end position="71"/>
    </location>
</feature>
<dbReference type="InterPro" id="IPR008457">
    <property type="entry name" value="Cu-R_CopD_dom"/>
</dbReference>
<dbReference type="Pfam" id="PF05425">
    <property type="entry name" value="CopD"/>
    <property type="match status" value="1"/>
</dbReference>
<keyword evidence="1" id="KW-1133">Transmembrane helix</keyword>
<dbReference type="RefSeq" id="WP_114420988.1">
    <property type="nucleotide sequence ID" value="NZ_NQYH01000024.1"/>
</dbReference>
<dbReference type="GO" id="GO:0016020">
    <property type="term" value="C:membrane"/>
    <property type="evidence" value="ECO:0007669"/>
    <property type="project" value="InterPro"/>
</dbReference>
<feature type="transmembrane region" description="Helical" evidence="1">
    <location>
        <begin position="91"/>
        <end position="108"/>
    </location>
</feature>
<sequence>MVLDALLKTLHVLAVVLWVGGMVFAHFYLRPSLTEFDPPTRLALMCSVLKRFFGHVLWAALIVLATGLWMIGRAAKVMVQAGMEFNMPLAWTIMATLGVVMIVIFFVIRFRFYPPMVEAVSTADWPSAAAALSRVRKWVTVNMVLGLVIVVVASMY</sequence>
<feature type="transmembrane region" description="Helical" evidence="1">
    <location>
        <begin position="138"/>
        <end position="155"/>
    </location>
</feature>
<dbReference type="OrthoDB" id="8419862at2"/>